<dbReference type="RefSeq" id="XP_018268467.1">
    <property type="nucleotide sequence ID" value="XM_018414877.1"/>
</dbReference>
<dbReference type="GeneID" id="28975325"/>
<evidence type="ECO:0000313" key="3">
    <source>
        <dbReference type="Proteomes" id="UP000053890"/>
    </source>
</evidence>
<organism evidence="2 3">
    <name type="scientific">Rhodotorula graminis (strain WP1)</name>
    <dbReference type="NCBI Taxonomy" id="578459"/>
    <lineage>
        <taxon>Eukaryota</taxon>
        <taxon>Fungi</taxon>
        <taxon>Dikarya</taxon>
        <taxon>Basidiomycota</taxon>
        <taxon>Pucciniomycotina</taxon>
        <taxon>Microbotryomycetes</taxon>
        <taxon>Sporidiobolales</taxon>
        <taxon>Sporidiobolaceae</taxon>
        <taxon>Rhodotorula</taxon>
    </lineage>
</organism>
<feature type="domain" description="F-box" evidence="1">
    <location>
        <begin position="44"/>
        <end position="107"/>
    </location>
</feature>
<accession>A0A0P9EL34</accession>
<dbReference type="Pfam" id="PF12937">
    <property type="entry name" value="F-box-like"/>
    <property type="match status" value="1"/>
</dbReference>
<evidence type="ECO:0000259" key="1">
    <source>
        <dbReference type="Pfam" id="PF12937"/>
    </source>
</evidence>
<proteinExistence type="predicted"/>
<keyword evidence="3" id="KW-1185">Reference proteome</keyword>
<name>A0A0P9EL34_RHOGW</name>
<gene>
    <name evidence="2" type="ORF">RHOBADRAFT_46869</name>
</gene>
<protein>
    <recommendedName>
        <fullName evidence="1">F-box domain-containing protein</fullName>
    </recommendedName>
</protein>
<reference evidence="2 3" key="1">
    <citation type="journal article" date="2015" name="Front. Microbiol.">
        <title>Genome sequence of the plant growth promoting endophytic yeast Rhodotorula graminis WP1.</title>
        <authorList>
            <person name="Firrincieli A."/>
            <person name="Otillar R."/>
            <person name="Salamov A."/>
            <person name="Schmutz J."/>
            <person name="Khan Z."/>
            <person name="Redman R.S."/>
            <person name="Fleck N.D."/>
            <person name="Lindquist E."/>
            <person name="Grigoriev I.V."/>
            <person name="Doty S.L."/>
        </authorList>
    </citation>
    <scope>NUCLEOTIDE SEQUENCE [LARGE SCALE GENOMIC DNA]</scope>
    <source>
        <strain evidence="2 3">WP1</strain>
    </source>
</reference>
<evidence type="ECO:0000313" key="2">
    <source>
        <dbReference type="EMBL" id="KPV72418.1"/>
    </source>
</evidence>
<dbReference type="AlphaFoldDB" id="A0A0P9EL34"/>
<dbReference type="Proteomes" id="UP000053890">
    <property type="component" value="Unassembled WGS sequence"/>
</dbReference>
<dbReference type="InterPro" id="IPR001810">
    <property type="entry name" value="F-box_dom"/>
</dbReference>
<dbReference type="EMBL" id="KQ474087">
    <property type="protein sequence ID" value="KPV72418.1"/>
    <property type="molecule type" value="Genomic_DNA"/>
</dbReference>
<sequence>MLLHAFKRLGSAVVAYWSSPFSPVDPVTKPRSDLVTSASFVRLARLPLELVAMILNELAVLDELDGGTARAPMMAPSREIRMALSRCARVSRSWYLLAREHLYRSIVVVNLCHCEAFVSAIERNPDLALLSRNLVLFGGTLLASPSASEARFERRYDLLVRVLRLCPRLERVRLMHNWDIFCPLVIDALTNLNNLSSLYCRPFVLKIVEQYSSILDAHDLLSRLPPSLSYLFVDGTVGSYDFLHHVPSTIGLVEYRLSNTHQRCDPTFVFQELEADLVEGVKAIPGSHINILHKADVDSALVGRVVAGFAAQGVELAAIRTA</sequence>